<keyword evidence="1" id="KW-0812">Transmembrane</keyword>
<sequence>MRYQGKVTNWKDDQGFGFVVPNGGGQKAFVHIKAFSNRSSRPNNGDLITYEFATDEKGRCYAKNIRFVGERLTARSTSRPNALNQSNSFGTHFAVLFCIFLVFSVFIGRIPLVLLGVYLGVSVVTFLTYAIDKSAAQNNRWRIKERTLHLFSLLGGWPGALVAQKTLRHKSKKEAFQAVFLAMVVINCFTLGWLLITKKGAIFLSAILG</sequence>
<dbReference type="PANTHER" id="PTHR12962:SF1">
    <property type="entry name" value="COLD SHOCK DOMAIN-CONTAINING PROTEIN CG9705"/>
    <property type="match status" value="1"/>
</dbReference>
<dbReference type="InterPro" id="IPR052069">
    <property type="entry name" value="Ca-reg_mRNA-binding_domain"/>
</dbReference>
<dbReference type="Pfam" id="PF00313">
    <property type="entry name" value="CSD"/>
    <property type="match status" value="1"/>
</dbReference>
<dbReference type="Pfam" id="PF06961">
    <property type="entry name" value="DUF1294"/>
    <property type="match status" value="1"/>
</dbReference>
<evidence type="ECO:0000313" key="3">
    <source>
        <dbReference type="EMBL" id="OIR17895.1"/>
    </source>
</evidence>
<dbReference type="PANTHER" id="PTHR12962">
    <property type="entry name" value="CALCIUM-REGULATED HEAT STABLE PROTEIN CRHSP-24-RELATED"/>
    <property type="match status" value="1"/>
</dbReference>
<dbReference type="EMBL" id="MLJW01000004">
    <property type="protein sequence ID" value="OIR17895.1"/>
    <property type="molecule type" value="Genomic_DNA"/>
</dbReference>
<gene>
    <name evidence="3" type="ORF">GALL_21170</name>
</gene>
<evidence type="ECO:0000259" key="2">
    <source>
        <dbReference type="PROSITE" id="PS51857"/>
    </source>
</evidence>
<dbReference type="AlphaFoldDB" id="A0A1J5TAE5"/>
<keyword evidence="1" id="KW-0472">Membrane</keyword>
<feature type="transmembrane region" description="Helical" evidence="1">
    <location>
        <begin position="175"/>
        <end position="196"/>
    </location>
</feature>
<dbReference type="CDD" id="cd04458">
    <property type="entry name" value="CSP_CDS"/>
    <property type="match status" value="1"/>
</dbReference>
<dbReference type="GO" id="GO:0043488">
    <property type="term" value="P:regulation of mRNA stability"/>
    <property type="evidence" value="ECO:0007669"/>
    <property type="project" value="TreeGrafter"/>
</dbReference>
<dbReference type="InterPro" id="IPR010718">
    <property type="entry name" value="DUF1294"/>
</dbReference>
<comment type="caution">
    <text evidence="3">The sequence shown here is derived from an EMBL/GenBank/DDBJ whole genome shotgun (WGS) entry which is preliminary data.</text>
</comment>
<feature type="transmembrane region" description="Helical" evidence="1">
    <location>
        <begin position="113"/>
        <end position="131"/>
    </location>
</feature>
<dbReference type="SUPFAM" id="SSF50249">
    <property type="entry name" value="Nucleic acid-binding proteins"/>
    <property type="match status" value="1"/>
</dbReference>
<dbReference type="InterPro" id="IPR012340">
    <property type="entry name" value="NA-bd_OB-fold"/>
</dbReference>
<evidence type="ECO:0000256" key="1">
    <source>
        <dbReference type="SAM" id="Phobius"/>
    </source>
</evidence>
<dbReference type="InterPro" id="IPR002059">
    <property type="entry name" value="CSP_DNA-bd"/>
</dbReference>
<proteinExistence type="predicted"/>
<keyword evidence="3" id="KW-0238">DNA-binding</keyword>
<feature type="transmembrane region" description="Helical" evidence="1">
    <location>
        <begin position="89"/>
        <end position="107"/>
    </location>
</feature>
<feature type="domain" description="CSD" evidence="2">
    <location>
        <begin position="2"/>
        <end position="67"/>
    </location>
</feature>
<dbReference type="Gene3D" id="2.40.50.140">
    <property type="entry name" value="Nucleic acid-binding proteins"/>
    <property type="match status" value="1"/>
</dbReference>
<dbReference type="GO" id="GO:0003677">
    <property type="term" value="F:DNA binding"/>
    <property type="evidence" value="ECO:0007669"/>
    <property type="project" value="UniProtKB-KW"/>
</dbReference>
<accession>A0A1J5TAE5</accession>
<dbReference type="GO" id="GO:0005737">
    <property type="term" value="C:cytoplasm"/>
    <property type="evidence" value="ECO:0007669"/>
    <property type="project" value="TreeGrafter"/>
</dbReference>
<name>A0A1J5TAE5_9ZZZZ</name>
<keyword evidence="1" id="KW-1133">Transmembrane helix</keyword>
<organism evidence="3">
    <name type="scientific">mine drainage metagenome</name>
    <dbReference type="NCBI Taxonomy" id="410659"/>
    <lineage>
        <taxon>unclassified sequences</taxon>
        <taxon>metagenomes</taxon>
        <taxon>ecological metagenomes</taxon>
    </lineage>
</organism>
<reference evidence="3" key="1">
    <citation type="submission" date="2016-10" db="EMBL/GenBank/DDBJ databases">
        <title>Sequence of Gallionella enrichment culture.</title>
        <authorList>
            <person name="Poehlein A."/>
            <person name="Muehling M."/>
            <person name="Daniel R."/>
        </authorList>
    </citation>
    <scope>NUCLEOTIDE SEQUENCE</scope>
</reference>
<protein>
    <submittedName>
        <fullName evidence="3">Cold-shock DNA-binding domain protein</fullName>
    </submittedName>
</protein>
<dbReference type="GO" id="GO:0003730">
    <property type="term" value="F:mRNA 3'-UTR binding"/>
    <property type="evidence" value="ECO:0007669"/>
    <property type="project" value="TreeGrafter"/>
</dbReference>
<dbReference type="PROSITE" id="PS51857">
    <property type="entry name" value="CSD_2"/>
    <property type="match status" value="1"/>
</dbReference>